<feature type="domain" description="Major facilitator superfamily (MFS) profile" evidence="6">
    <location>
        <begin position="7"/>
        <end position="387"/>
    </location>
</feature>
<keyword evidence="8" id="KW-1185">Reference proteome</keyword>
<dbReference type="Proteomes" id="UP000193404">
    <property type="component" value="Chromosome"/>
</dbReference>
<feature type="transmembrane region" description="Helical" evidence="5">
    <location>
        <begin position="204"/>
        <end position="227"/>
    </location>
</feature>
<evidence type="ECO:0000256" key="4">
    <source>
        <dbReference type="ARBA" id="ARBA00023136"/>
    </source>
</evidence>
<feature type="transmembrane region" description="Helical" evidence="5">
    <location>
        <begin position="160"/>
        <end position="183"/>
    </location>
</feature>
<feature type="transmembrane region" description="Helical" evidence="5">
    <location>
        <begin position="364"/>
        <end position="384"/>
    </location>
</feature>
<protein>
    <submittedName>
        <fullName evidence="7">MFS transporter</fullName>
    </submittedName>
</protein>
<dbReference type="Pfam" id="PF07690">
    <property type="entry name" value="MFS_1"/>
    <property type="match status" value="2"/>
</dbReference>
<dbReference type="SUPFAM" id="SSF103473">
    <property type="entry name" value="MFS general substrate transporter"/>
    <property type="match status" value="1"/>
</dbReference>
<evidence type="ECO:0000313" key="8">
    <source>
        <dbReference type="Proteomes" id="UP000193404"/>
    </source>
</evidence>
<dbReference type="GeneID" id="41591073"/>
<dbReference type="OrthoDB" id="117970at2157"/>
<dbReference type="InterPro" id="IPR011701">
    <property type="entry name" value="MFS"/>
</dbReference>
<feature type="transmembrane region" description="Helical" evidence="5">
    <location>
        <begin position="336"/>
        <end position="358"/>
    </location>
</feature>
<feature type="transmembrane region" description="Helical" evidence="5">
    <location>
        <begin position="270"/>
        <end position="288"/>
    </location>
</feature>
<dbReference type="RefSeq" id="WP_148691939.1">
    <property type="nucleotide sequence ID" value="NZ_CP020477.1"/>
</dbReference>
<evidence type="ECO:0000256" key="3">
    <source>
        <dbReference type="ARBA" id="ARBA00022989"/>
    </source>
</evidence>
<reference evidence="7 8" key="1">
    <citation type="submission" date="2017-03" db="EMBL/GenBank/DDBJ databases">
        <title>Sulfur activation and transportation mechanism of thermophilic Archaea Acidianus manzaensis YN-25.</title>
        <authorList>
            <person name="Ma Y."/>
            <person name="Yang Y."/>
            <person name="Xia J."/>
        </authorList>
    </citation>
    <scope>NUCLEOTIDE SEQUENCE [LARGE SCALE GENOMIC DNA]</scope>
    <source>
        <strain evidence="7 8">YN-25</strain>
    </source>
</reference>
<dbReference type="AlphaFoldDB" id="A0A1W6K0V6"/>
<comment type="subcellular location">
    <subcellularLocation>
        <location evidence="1">Membrane</location>
        <topology evidence="1">Multi-pass membrane protein</topology>
    </subcellularLocation>
</comment>
<sequence length="393" mass="42849">MQKYIHTTIASFFSWAGNIYDLLIVTYVYPFFQEYLGLNAVEGTLLFALGLIFRVIGGYVFGRFADKKGRKIVLIIGTAGYSIFQALMAFSPDVIILLIARSLQGLFMGAQWTAGTVIAYEKAPKSLRGIINGIVQAGYGIGYALTGVAFIAFSPIMQGIGWRLFLLTGAIPIILLPYIILKIDNPSIENKTKINVNVKEYLQILIRSSIVISGMFFSYYSIFAVYPSLAESIGLSKDFVGLMMTIGNIALAISFIFYGRISDYFSKRKLIIYGIIGEIIGLPFMLPVVESLKIPSIMLTGLLIYLIATGFWPLAPLLIVESVPPESRSAFTGLSYNLGSVIGGIGSIIMGTLIQIYGLSSATLFGNIMGYSSLAIVLITLLTWPKGAIQKTG</sequence>
<evidence type="ECO:0000256" key="1">
    <source>
        <dbReference type="ARBA" id="ARBA00004141"/>
    </source>
</evidence>
<keyword evidence="3 5" id="KW-1133">Transmembrane helix</keyword>
<dbReference type="GO" id="GO:0046943">
    <property type="term" value="F:carboxylic acid transmembrane transporter activity"/>
    <property type="evidence" value="ECO:0007669"/>
    <property type="project" value="TreeGrafter"/>
</dbReference>
<dbReference type="CDD" id="cd17316">
    <property type="entry name" value="MFS_SV2_like"/>
    <property type="match status" value="1"/>
</dbReference>
<dbReference type="InterPro" id="IPR036259">
    <property type="entry name" value="MFS_trans_sf"/>
</dbReference>
<organism evidence="7 8">
    <name type="scientific">Acidianus manzaensis</name>
    <dbReference type="NCBI Taxonomy" id="282676"/>
    <lineage>
        <taxon>Archaea</taxon>
        <taxon>Thermoproteota</taxon>
        <taxon>Thermoprotei</taxon>
        <taxon>Sulfolobales</taxon>
        <taxon>Sulfolobaceae</taxon>
        <taxon>Acidianus</taxon>
    </lineage>
</organism>
<feature type="transmembrane region" description="Helical" evidence="5">
    <location>
        <begin position="44"/>
        <end position="65"/>
    </location>
</feature>
<feature type="transmembrane region" description="Helical" evidence="5">
    <location>
        <begin position="12"/>
        <end position="32"/>
    </location>
</feature>
<dbReference type="PANTHER" id="PTHR23508">
    <property type="entry name" value="CARBOXYLIC ACID TRANSPORTER PROTEIN HOMOLOG"/>
    <property type="match status" value="1"/>
</dbReference>
<dbReference type="PROSITE" id="PS50850">
    <property type="entry name" value="MFS"/>
    <property type="match status" value="1"/>
</dbReference>
<feature type="transmembrane region" description="Helical" evidence="5">
    <location>
        <begin position="130"/>
        <end position="154"/>
    </location>
</feature>
<evidence type="ECO:0000256" key="2">
    <source>
        <dbReference type="ARBA" id="ARBA00022692"/>
    </source>
</evidence>
<name>A0A1W6K0V6_9CREN</name>
<dbReference type="STRING" id="282676.B6F84_09080"/>
<accession>A0A1W6K0V6</accession>
<keyword evidence="2 5" id="KW-0812">Transmembrane</keyword>
<evidence type="ECO:0000313" key="7">
    <source>
        <dbReference type="EMBL" id="ARM76156.1"/>
    </source>
</evidence>
<gene>
    <name evidence="7" type="ORF">B6F84_09080</name>
</gene>
<proteinExistence type="predicted"/>
<feature type="transmembrane region" description="Helical" evidence="5">
    <location>
        <begin position="72"/>
        <end position="90"/>
    </location>
</feature>
<feature type="transmembrane region" description="Helical" evidence="5">
    <location>
        <begin position="239"/>
        <end position="258"/>
    </location>
</feature>
<dbReference type="EMBL" id="CP020477">
    <property type="protein sequence ID" value="ARM76156.1"/>
    <property type="molecule type" value="Genomic_DNA"/>
</dbReference>
<evidence type="ECO:0000259" key="6">
    <source>
        <dbReference type="PROSITE" id="PS50850"/>
    </source>
</evidence>
<dbReference type="KEGG" id="aman:B6F84_09080"/>
<dbReference type="InterPro" id="IPR005829">
    <property type="entry name" value="Sugar_transporter_CS"/>
</dbReference>
<dbReference type="PANTHER" id="PTHR23508:SF10">
    <property type="entry name" value="CARBOXYLIC ACID TRANSPORTER PROTEIN HOMOLOG"/>
    <property type="match status" value="1"/>
</dbReference>
<dbReference type="GO" id="GO:0005886">
    <property type="term" value="C:plasma membrane"/>
    <property type="evidence" value="ECO:0007669"/>
    <property type="project" value="TreeGrafter"/>
</dbReference>
<dbReference type="Gene3D" id="1.20.1250.20">
    <property type="entry name" value="MFS general substrate transporter like domains"/>
    <property type="match status" value="2"/>
</dbReference>
<evidence type="ECO:0000256" key="5">
    <source>
        <dbReference type="SAM" id="Phobius"/>
    </source>
</evidence>
<dbReference type="InterPro" id="IPR020846">
    <property type="entry name" value="MFS_dom"/>
</dbReference>
<feature type="transmembrane region" description="Helical" evidence="5">
    <location>
        <begin position="96"/>
        <end position="118"/>
    </location>
</feature>
<dbReference type="PROSITE" id="PS00217">
    <property type="entry name" value="SUGAR_TRANSPORT_2"/>
    <property type="match status" value="1"/>
</dbReference>
<feature type="transmembrane region" description="Helical" evidence="5">
    <location>
        <begin position="294"/>
        <end position="315"/>
    </location>
</feature>
<keyword evidence="4 5" id="KW-0472">Membrane</keyword>